<evidence type="ECO:0000313" key="3">
    <source>
        <dbReference type="EMBL" id="CAG7657299.1"/>
    </source>
</evidence>
<evidence type="ECO:0000256" key="2">
    <source>
        <dbReference type="SAM" id="Phobius"/>
    </source>
</evidence>
<accession>A0ABM8VT19</accession>
<evidence type="ECO:0000313" key="4">
    <source>
        <dbReference type="Proteomes" id="UP000730618"/>
    </source>
</evidence>
<keyword evidence="4" id="KW-1185">Reference proteome</keyword>
<organism evidence="3 4">
    <name type="scientific">Paenibacillus allorhizosphaerae</name>
    <dbReference type="NCBI Taxonomy" id="2849866"/>
    <lineage>
        <taxon>Bacteria</taxon>
        <taxon>Bacillati</taxon>
        <taxon>Bacillota</taxon>
        <taxon>Bacilli</taxon>
        <taxon>Bacillales</taxon>
        <taxon>Paenibacillaceae</taxon>
        <taxon>Paenibacillus</taxon>
    </lineage>
</organism>
<feature type="compositionally biased region" description="Basic and acidic residues" evidence="1">
    <location>
        <begin position="65"/>
        <end position="75"/>
    </location>
</feature>
<proteinExistence type="predicted"/>
<evidence type="ECO:0000256" key="1">
    <source>
        <dbReference type="SAM" id="MobiDB-lite"/>
    </source>
</evidence>
<dbReference type="EMBL" id="CAJVCE010000034">
    <property type="protein sequence ID" value="CAG7657299.1"/>
    <property type="molecule type" value="Genomic_DNA"/>
</dbReference>
<dbReference type="Pfam" id="PF13131">
    <property type="entry name" value="DUF3951"/>
    <property type="match status" value="1"/>
</dbReference>
<dbReference type="RefSeq" id="WP_218102861.1">
    <property type="nucleotide sequence ID" value="NZ_CAJVCE010000034.1"/>
</dbReference>
<comment type="caution">
    <text evidence="3">The sequence shown here is derived from an EMBL/GenBank/DDBJ whole genome shotgun (WGS) entry which is preliminary data.</text>
</comment>
<name>A0ABM8VT19_9BACL</name>
<keyword evidence="2" id="KW-0472">Membrane</keyword>
<feature type="region of interest" description="Disordered" evidence="1">
    <location>
        <begin position="51"/>
        <end position="93"/>
    </location>
</feature>
<evidence type="ECO:0008006" key="5">
    <source>
        <dbReference type="Google" id="ProtNLM"/>
    </source>
</evidence>
<keyword evidence="2" id="KW-0812">Transmembrane</keyword>
<reference evidence="3 4" key="1">
    <citation type="submission" date="2021-06" db="EMBL/GenBank/DDBJ databases">
        <authorList>
            <person name="Criscuolo A."/>
        </authorList>
    </citation>
    <scope>NUCLEOTIDE SEQUENCE [LARGE SCALE GENOMIC DNA]</scope>
    <source>
        <strain evidence="4">CIP 111802</strain>
    </source>
</reference>
<gene>
    <name evidence="3" type="ORF">PAECIP111802_06685</name>
</gene>
<protein>
    <recommendedName>
        <fullName evidence="5">DUF3951 domain-containing protein</fullName>
    </recommendedName>
</protein>
<dbReference type="Proteomes" id="UP000730618">
    <property type="component" value="Unassembled WGS sequence"/>
</dbReference>
<sequence>MDYSAILVLSLIVPVFVLIVYIMIKAVMNKEVPDSRYTPFDYITGQKTVQFHEHKEDKEEEDAHGDDKDKNEKKSAPATKWPFEENRHRSHGK</sequence>
<dbReference type="InterPro" id="IPR025028">
    <property type="entry name" value="DUF3951"/>
</dbReference>
<keyword evidence="2" id="KW-1133">Transmembrane helix</keyword>
<feature type="transmembrane region" description="Helical" evidence="2">
    <location>
        <begin position="6"/>
        <end position="24"/>
    </location>
</feature>